<dbReference type="OrthoDB" id="5637502at2"/>
<dbReference type="EMBL" id="LNYI01000037">
    <property type="protein sequence ID" value="KTD20593.1"/>
    <property type="molecule type" value="Genomic_DNA"/>
</dbReference>
<name>A0A0W0VKF5_9GAMM</name>
<reference evidence="2 3" key="1">
    <citation type="submission" date="2015-11" db="EMBL/GenBank/DDBJ databases">
        <title>Genomic analysis of 38 Legionella species identifies large and diverse effector repertoires.</title>
        <authorList>
            <person name="Burstein D."/>
            <person name="Amaro F."/>
            <person name="Zusman T."/>
            <person name="Lifshitz Z."/>
            <person name="Cohen O."/>
            <person name="Gilbert J.A."/>
            <person name="Pupko T."/>
            <person name="Shuman H.A."/>
            <person name="Segal G."/>
        </authorList>
    </citation>
    <scope>NUCLEOTIDE SEQUENCE [LARGE SCALE GENOMIC DNA]</scope>
    <source>
        <strain evidence="2 3">ATCC 49751</strain>
    </source>
</reference>
<gene>
    <name evidence="2" type="ORF">Llan_1778</name>
</gene>
<sequence>MPTKAQQQFRNRDGQDSRKFAVWYHVIDAERMVWSIYRSLPEEKKKEFLEPYVFIDGLTAPFDDVMAWCKALLLKSGKRYFPFILKPEKGGAHYMVGILRRERDSQVSLFLFNPVGYPDKEAKEQAQKRLQLPSPIWVGGMRLILSPHQIQSENKDGGTLVSCGPLGIEFIGYALNNPDKLADLDEDFALPGTLLAYRDYSDSEYHDHLDALRLKHDNLLGTISDEDLPVIEKFYAATNSYIIDKALEFQRKAKLALIAESDDFNDISETFSDQDEENPSDEQSEKSFSGEQTDEDIDEQINHEDDKPLLGKKNALEIITKSEDVRQESTKLLNDFTSPDADDTTILQANPPKGIAAVQKEIQRLRNKTGFFSASAHRKADDIEDALKKAKLASTDVRLNEDVRAALRDPRIFSFCGLWTAKALANIDRSIREEYEMMKQGF</sequence>
<evidence type="ECO:0000256" key="1">
    <source>
        <dbReference type="SAM" id="MobiDB-lite"/>
    </source>
</evidence>
<feature type="region of interest" description="Disordered" evidence="1">
    <location>
        <begin position="268"/>
        <end position="294"/>
    </location>
</feature>
<dbReference type="PATRIC" id="fig|45067.4.peg.1867"/>
<keyword evidence="3" id="KW-1185">Reference proteome</keyword>
<dbReference type="RefSeq" id="WP_028374211.1">
    <property type="nucleotide sequence ID" value="NZ_CAAAJD010000001.1"/>
</dbReference>
<comment type="caution">
    <text evidence="2">The sequence shown here is derived from an EMBL/GenBank/DDBJ whole genome shotgun (WGS) entry which is preliminary data.</text>
</comment>
<organism evidence="2 3">
    <name type="scientific">Legionella lansingensis</name>
    <dbReference type="NCBI Taxonomy" id="45067"/>
    <lineage>
        <taxon>Bacteria</taxon>
        <taxon>Pseudomonadati</taxon>
        <taxon>Pseudomonadota</taxon>
        <taxon>Gammaproteobacteria</taxon>
        <taxon>Legionellales</taxon>
        <taxon>Legionellaceae</taxon>
        <taxon>Legionella</taxon>
    </lineage>
</organism>
<protein>
    <submittedName>
        <fullName evidence="2">Uncharacterized protein</fullName>
    </submittedName>
</protein>
<evidence type="ECO:0000313" key="3">
    <source>
        <dbReference type="Proteomes" id="UP000054869"/>
    </source>
</evidence>
<evidence type="ECO:0000313" key="2">
    <source>
        <dbReference type="EMBL" id="KTD20593.1"/>
    </source>
</evidence>
<dbReference type="AlphaFoldDB" id="A0A0W0VKF5"/>
<dbReference type="Proteomes" id="UP000054869">
    <property type="component" value="Unassembled WGS sequence"/>
</dbReference>
<dbReference type="STRING" id="45067.Llan_1778"/>
<accession>A0A0W0VKF5</accession>
<proteinExistence type="predicted"/>
<feature type="compositionally biased region" description="Acidic residues" evidence="1">
    <location>
        <begin position="268"/>
        <end position="282"/>
    </location>
</feature>